<comment type="subunit">
    <text evidence="11">Homohexamer; The oligomerization is ATP-dependent.</text>
</comment>
<dbReference type="PROSITE" id="PS00870">
    <property type="entry name" value="CLPAB_1"/>
    <property type="match status" value="1"/>
</dbReference>
<dbReference type="PROSITE" id="PS00871">
    <property type="entry name" value="CLPAB_2"/>
    <property type="match status" value="1"/>
</dbReference>
<evidence type="ECO:0000256" key="6">
    <source>
        <dbReference type="ARBA" id="ARBA00023054"/>
    </source>
</evidence>
<dbReference type="InterPro" id="IPR028299">
    <property type="entry name" value="ClpA/B_CS2"/>
</dbReference>
<dbReference type="PANTHER" id="PTHR11638:SF18">
    <property type="entry name" value="HEAT SHOCK PROTEIN 104"/>
    <property type="match status" value="1"/>
</dbReference>
<dbReference type="InterPro" id="IPR027417">
    <property type="entry name" value="P-loop_NTPase"/>
</dbReference>
<dbReference type="SMART" id="SM00382">
    <property type="entry name" value="AAA"/>
    <property type="match status" value="2"/>
</dbReference>
<keyword evidence="4 10" id="KW-0547">Nucleotide-binding</keyword>
<dbReference type="Pfam" id="PF07724">
    <property type="entry name" value="AAA_2"/>
    <property type="match status" value="1"/>
</dbReference>
<dbReference type="InterPro" id="IPR003959">
    <property type="entry name" value="ATPase_AAA_core"/>
</dbReference>
<evidence type="ECO:0000256" key="3">
    <source>
        <dbReference type="ARBA" id="ARBA00022737"/>
    </source>
</evidence>
<feature type="domain" description="Clp R" evidence="12">
    <location>
        <begin position="3"/>
        <end position="146"/>
    </location>
</feature>
<dbReference type="Gene3D" id="3.40.50.300">
    <property type="entry name" value="P-loop containing nucleotide triphosphate hydrolases"/>
    <property type="match status" value="3"/>
</dbReference>
<dbReference type="CDD" id="cd19499">
    <property type="entry name" value="RecA-like_ClpB_Hsp104-like"/>
    <property type="match status" value="1"/>
</dbReference>
<comment type="caution">
    <text evidence="13">The sequence shown here is derived from an EMBL/GenBank/DDBJ whole genome shotgun (WGS) entry which is preliminary data.</text>
</comment>
<reference evidence="13" key="1">
    <citation type="submission" date="2021-06" db="EMBL/GenBank/DDBJ databases">
        <title>Updating the genus Pseudomonas: Description of 43 new species and partition of the Pseudomonas putida group.</title>
        <authorList>
            <person name="Girard L."/>
            <person name="Lood C."/>
            <person name="Vandamme P."/>
            <person name="Rokni-Zadeh H."/>
            <person name="Van Noort V."/>
            <person name="Hofte M."/>
            <person name="Lavigne R."/>
            <person name="De Mot R."/>
        </authorList>
    </citation>
    <scope>NUCLEOTIDE SEQUENCE</scope>
    <source>
        <strain evidence="13">SWRI103</strain>
    </source>
</reference>
<evidence type="ECO:0000313" key="13">
    <source>
        <dbReference type="EMBL" id="MBV4451292.1"/>
    </source>
</evidence>
<dbReference type="InterPro" id="IPR001270">
    <property type="entry name" value="ClpA/B"/>
</dbReference>
<accession>A0ABS6NU02</accession>
<dbReference type="SUPFAM" id="SSF81923">
    <property type="entry name" value="Double Clp-N motif"/>
    <property type="match status" value="1"/>
</dbReference>
<dbReference type="EMBL" id="JAHSTY010000001">
    <property type="protein sequence ID" value="MBV4451292.1"/>
    <property type="molecule type" value="Genomic_DNA"/>
</dbReference>
<evidence type="ECO:0000256" key="2">
    <source>
        <dbReference type="ARBA" id="ARBA00017574"/>
    </source>
</evidence>
<keyword evidence="11" id="KW-0346">Stress response</keyword>
<evidence type="ECO:0000256" key="9">
    <source>
        <dbReference type="PROSITE-ProRule" id="PRU01251"/>
    </source>
</evidence>
<evidence type="ECO:0000256" key="5">
    <source>
        <dbReference type="ARBA" id="ARBA00022840"/>
    </source>
</evidence>
<keyword evidence="5 10" id="KW-0067">ATP-binding</keyword>
<evidence type="ECO:0000313" key="14">
    <source>
        <dbReference type="Proteomes" id="UP001048976"/>
    </source>
</evidence>
<dbReference type="InterPro" id="IPR036628">
    <property type="entry name" value="Clp_N_dom_sf"/>
</dbReference>
<dbReference type="Pfam" id="PF10431">
    <property type="entry name" value="ClpB_D2-small"/>
    <property type="match status" value="1"/>
</dbReference>
<dbReference type="Pfam" id="PF00004">
    <property type="entry name" value="AAA"/>
    <property type="match status" value="1"/>
</dbReference>
<comment type="similarity">
    <text evidence="1 10">Belongs to the ClpA/ClpB family.</text>
</comment>
<dbReference type="InterPro" id="IPR019489">
    <property type="entry name" value="Clp_ATPase_C"/>
</dbReference>
<dbReference type="PANTHER" id="PTHR11638">
    <property type="entry name" value="ATP-DEPENDENT CLP PROTEASE"/>
    <property type="match status" value="1"/>
</dbReference>
<dbReference type="InterPro" id="IPR003593">
    <property type="entry name" value="AAA+_ATPase"/>
</dbReference>
<organism evidence="13 14">
    <name type="scientific">Pseudomonas azadiae</name>
    <dbReference type="NCBI Taxonomy" id="2843612"/>
    <lineage>
        <taxon>Bacteria</taxon>
        <taxon>Pseudomonadati</taxon>
        <taxon>Pseudomonadota</taxon>
        <taxon>Gammaproteobacteria</taxon>
        <taxon>Pseudomonadales</taxon>
        <taxon>Pseudomonadaceae</taxon>
        <taxon>Pseudomonas</taxon>
    </lineage>
</organism>
<feature type="coiled-coil region" evidence="11">
    <location>
        <begin position="412"/>
        <end position="492"/>
    </location>
</feature>
<dbReference type="Gene3D" id="1.10.1780.10">
    <property type="entry name" value="Clp, N-terminal domain"/>
    <property type="match status" value="1"/>
</dbReference>
<evidence type="ECO:0000256" key="4">
    <source>
        <dbReference type="ARBA" id="ARBA00022741"/>
    </source>
</evidence>
<gene>
    <name evidence="11 13" type="primary">clpB</name>
    <name evidence="13" type="ORF">KVG91_01565</name>
</gene>
<sequence length="854" mass="95380">MRIDRLTSKLQLALSDSQSLAVGLDHPAIEPAHLMQALLEQQGGSIKPLLMQVGFDVNSLRKELSKELDQLPKIQNPTGDVNMSQDLARLLNQADRLAQQKGDQFISSELVLLAAMDENSKLGKLLLGQGVSKKALENAINNLRGGDAVNDPNHEESRQALDKYTVDLTKRAEEGKLDPVIGRDDEIRRTIQVLQRRTKNNPVLIGEPGVGKTAIAEGLAQRIINGEVPDGLKGKRLLSLDMGSLIAGAKFRGEFEERLKSLLNELSKQEGQIILFIDELHTMVGAGKGEGSMDAGNMLKPALARGELHCVGATTLNEYRQYIEKDAALERRFQKVLVEEPSEEDTIAILRGLKERYEVHHKVAITDGAIIAAAKLSHRYITDRQLPDKAIDLIDEAASRIRMEIDSKPEVLDRLDRRLIQLKVESQALKKEEDEAAKKRLEKLQEEIVRLEREYSDLEEIWTSEKAEVQGSAQIQQKIEQSRQELETARRKGDLNRMAELQYGVIPDLERSLQMVDQHGKSENQLLRSKVTEEEIAEVVSKWTGIPVSKMLEGERDKLLKMESLLHQRVIGQEEAVVAVSNAVRRSRAGLSDPNRPSGSFMFLGPTGVGKTELCKALAEFLFDTEEAMVRIDMSEFMEKHSVARLIGAPPGYVGYEEGGYLTEAVRRKPYSVILLDEVEKAHPDVFNILLQVLEDGRLTDSHGRTVDFRNTVIVMTSNLGSSQIQELVGDREAQRAAVMDALTSHFRPEFINRVDEVVIFEPLARDQIAGITEIQLGRLRGRLAERELSLELSREALDKLIAVGYDPVYGARPLKRAIQRWIENPLAQLILSGSFMPGTSVAATVENDEIVFH</sequence>
<dbReference type="Pfam" id="PF02861">
    <property type="entry name" value="Clp_N"/>
    <property type="match status" value="1"/>
</dbReference>
<keyword evidence="14" id="KW-1185">Reference proteome</keyword>
<dbReference type="NCBIfam" id="TIGR03346">
    <property type="entry name" value="chaperone_ClpB"/>
    <property type="match status" value="1"/>
</dbReference>
<keyword evidence="6 11" id="KW-0175">Coiled coil</keyword>
<dbReference type="Proteomes" id="UP001048976">
    <property type="component" value="Unassembled WGS sequence"/>
</dbReference>
<dbReference type="InterPro" id="IPR004176">
    <property type="entry name" value="Clp_R_N"/>
</dbReference>
<dbReference type="InterPro" id="IPR041546">
    <property type="entry name" value="ClpA/ClpB_AAA_lid"/>
</dbReference>
<proteinExistence type="inferred from homology"/>
<dbReference type="RefSeq" id="WP_169377723.1">
    <property type="nucleotide sequence ID" value="NZ_JAHSTY010000001.1"/>
</dbReference>
<evidence type="ECO:0000256" key="8">
    <source>
        <dbReference type="ARBA" id="ARBA00026057"/>
    </source>
</evidence>
<comment type="subunit">
    <text evidence="8">Homohexamer. The oligomerization is ATP-dependent.</text>
</comment>
<evidence type="ECO:0000256" key="11">
    <source>
        <dbReference type="RuleBase" id="RU362034"/>
    </source>
</evidence>
<evidence type="ECO:0000256" key="1">
    <source>
        <dbReference type="ARBA" id="ARBA00008675"/>
    </source>
</evidence>
<protein>
    <recommendedName>
        <fullName evidence="2 11">Chaperone protein ClpB</fullName>
    </recommendedName>
</protein>
<keyword evidence="3 9" id="KW-0677">Repeat</keyword>
<dbReference type="InterPro" id="IPR017730">
    <property type="entry name" value="Chaperonin_ClpB"/>
</dbReference>
<dbReference type="NCBIfam" id="NF008118">
    <property type="entry name" value="PRK10865.1"/>
    <property type="match status" value="1"/>
</dbReference>
<dbReference type="CDD" id="cd00009">
    <property type="entry name" value="AAA"/>
    <property type="match status" value="1"/>
</dbReference>
<dbReference type="PROSITE" id="PS51903">
    <property type="entry name" value="CLP_R"/>
    <property type="match status" value="1"/>
</dbReference>
<dbReference type="Pfam" id="PF17871">
    <property type="entry name" value="AAA_lid_9"/>
    <property type="match status" value="1"/>
</dbReference>
<evidence type="ECO:0000256" key="10">
    <source>
        <dbReference type="RuleBase" id="RU004432"/>
    </source>
</evidence>
<dbReference type="SMART" id="SM01086">
    <property type="entry name" value="ClpB_D2-small"/>
    <property type="match status" value="1"/>
</dbReference>
<dbReference type="PRINTS" id="PR00300">
    <property type="entry name" value="CLPPROTEASEA"/>
</dbReference>
<dbReference type="InterPro" id="IPR018368">
    <property type="entry name" value="ClpA/B_CS1"/>
</dbReference>
<dbReference type="InterPro" id="IPR050130">
    <property type="entry name" value="ClpA_ClpB"/>
</dbReference>
<evidence type="ECO:0000259" key="12">
    <source>
        <dbReference type="PROSITE" id="PS51903"/>
    </source>
</evidence>
<keyword evidence="11" id="KW-0963">Cytoplasm</keyword>
<comment type="function">
    <text evidence="11">Part of a stress-induced multi-chaperone system, it is involved in the recovery of the cell from heat-induced damage, in cooperation with DnaK, DnaJ and GrpE.</text>
</comment>
<keyword evidence="7 10" id="KW-0143">Chaperone</keyword>
<name>A0ABS6NU02_9PSED</name>
<dbReference type="Gene3D" id="1.10.8.60">
    <property type="match status" value="1"/>
</dbReference>
<dbReference type="SUPFAM" id="SSF52540">
    <property type="entry name" value="P-loop containing nucleoside triphosphate hydrolases"/>
    <property type="match status" value="2"/>
</dbReference>
<evidence type="ECO:0000256" key="7">
    <source>
        <dbReference type="ARBA" id="ARBA00023186"/>
    </source>
</evidence>
<comment type="subcellular location">
    <subcellularLocation>
        <location evidence="11">Cytoplasm</location>
    </subcellularLocation>
</comment>